<dbReference type="AlphaFoldDB" id="A0A9X2FM89"/>
<evidence type="ECO:0000313" key="2">
    <source>
        <dbReference type="Proteomes" id="UP001139006"/>
    </source>
</evidence>
<organism evidence="1 2">
    <name type="scientific">Ligilactobacillus ubinensis</name>
    <dbReference type="NCBI Taxonomy" id="2876789"/>
    <lineage>
        <taxon>Bacteria</taxon>
        <taxon>Bacillati</taxon>
        <taxon>Bacillota</taxon>
        <taxon>Bacilli</taxon>
        <taxon>Lactobacillales</taxon>
        <taxon>Lactobacillaceae</taxon>
        <taxon>Ligilactobacillus</taxon>
    </lineage>
</organism>
<keyword evidence="2" id="KW-1185">Reference proteome</keyword>
<gene>
    <name evidence="1" type="ORF">LB941_10790</name>
</gene>
<comment type="caution">
    <text evidence="1">The sequence shown here is derived from an EMBL/GenBank/DDBJ whole genome shotgun (WGS) entry which is preliminary data.</text>
</comment>
<sequence length="163" mass="18679">MLKIKKKYLLILLILILTFSVVALGFSLYKKSRPQTSYLTAPRISQRQAISQAQLICIAKVKQQTAKQIKYHNTMYTAYKVYVTQVLKGATNQNNLVLYRAGYRNKKTGSYVLYKNDSIPLVGKSYIFILSKKGNHYYANAPITMEKNNTQTTKRIKTLISNN</sequence>
<proteinExistence type="predicted"/>
<protein>
    <submittedName>
        <fullName evidence="1">Uncharacterized protein</fullName>
    </submittedName>
</protein>
<dbReference type="EMBL" id="JAIULA010000026">
    <property type="protein sequence ID" value="MCP0887815.1"/>
    <property type="molecule type" value="Genomic_DNA"/>
</dbReference>
<dbReference type="RefSeq" id="WP_253361976.1">
    <property type="nucleotide sequence ID" value="NZ_JAIULA010000026.1"/>
</dbReference>
<dbReference type="Proteomes" id="UP001139006">
    <property type="component" value="Unassembled WGS sequence"/>
</dbReference>
<accession>A0A9X2FM89</accession>
<reference evidence="1 2" key="1">
    <citation type="journal article" date="2023" name="Int. J. Syst. Evol. Microbiol.">
        <title>Ligilactobacillus ubinensis sp. nov., a novel species isolated from the wild ferment of a durian fruit (Durio zibethinus).</title>
        <authorList>
            <person name="Heng Y.C."/>
            <person name="Menon N."/>
            <person name="Chen B."/>
            <person name="Loo B.Z.L."/>
            <person name="Wong G.W.J."/>
            <person name="Lim A.C.H."/>
            <person name="Silvaraju S."/>
            <person name="Kittelmann S."/>
        </authorList>
    </citation>
    <scope>NUCLEOTIDE SEQUENCE [LARGE SCALE GENOMIC DNA]</scope>
    <source>
        <strain evidence="1 2">WILCCON 0076</strain>
    </source>
</reference>
<evidence type="ECO:0000313" key="1">
    <source>
        <dbReference type="EMBL" id="MCP0887815.1"/>
    </source>
</evidence>
<name>A0A9X2FM89_9LACO</name>